<reference evidence="2 3" key="1">
    <citation type="submission" date="2020-08" db="EMBL/GenBank/DDBJ databases">
        <title>Bridging the membrane lipid divide: bacteria of the FCB group superphylum have the potential to synthesize archaeal ether lipids.</title>
        <authorList>
            <person name="Villanueva L."/>
            <person name="Von Meijenfeldt F.A.B."/>
            <person name="Westbye A.B."/>
            <person name="Yadav S."/>
            <person name="Hopmans E.C."/>
            <person name="Dutilh B.E."/>
            <person name="Sinninghe Damste J.S."/>
        </authorList>
    </citation>
    <scope>NUCLEOTIDE SEQUENCE [LARGE SCALE GENOMIC DNA]</scope>
    <source>
        <strain evidence="2">NIOZ-UU36</strain>
    </source>
</reference>
<accession>A0A8J6NI28</accession>
<keyword evidence="1" id="KW-0472">Membrane</keyword>
<comment type="caution">
    <text evidence="2">The sequence shown here is derived from an EMBL/GenBank/DDBJ whole genome shotgun (WGS) entry which is preliminary data.</text>
</comment>
<sequence length="59" mass="6870">MFFHNLENAQAFEVERHKDEMHDAVKHNLVHQNTKGLKSAALPYVILSIITWILASLIW</sequence>
<keyword evidence="1" id="KW-1133">Transmembrane helix</keyword>
<dbReference type="EMBL" id="JACNJN010000179">
    <property type="protein sequence ID" value="MBC8336638.1"/>
    <property type="molecule type" value="Genomic_DNA"/>
</dbReference>
<name>A0A8J6NI28_9CHLR</name>
<dbReference type="Proteomes" id="UP000614469">
    <property type="component" value="Unassembled WGS sequence"/>
</dbReference>
<proteinExistence type="predicted"/>
<dbReference type="AlphaFoldDB" id="A0A8J6NI28"/>
<feature type="transmembrane region" description="Helical" evidence="1">
    <location>
        <begin position="41"/>
        <end position="58"/>
    </location>
</feature>
<organism evidence="2 3">
    <name type="scientific">Candidatus Desulfolinea nitratireducens</name>
    <dbReference type="NCBI Taxonomy" id="2841698"/>
    <lineage>
        <taxon>Bacteria</taxon>
        <taxon>Bacillati</taxon>
        <taxon>Chloroflexota</taxon>
        <taxon>Anaerolineae</taxon>
        <taxon>Anaerolineales</taxon>
        <taxon>Anaerolineales incertae sedis</taxon>
        <taxon>Candidatus Desulfolinea</taxon>
    </lineage>
</organism>
<evidence type="ECO:0000313" key="3">
    <source>
        <dbReference type="Proteomes" id="UP000614469"/>
    </source>
</evidence>
<protein>
    <submittedName>
        <fullName evidence="2">Uncharacterized protein</fullName>
    </submittedName>
</protein>
<evidence type="ECO:0000313" key="2">
    <source>
        <dbReference type="EMBL" id="MBC8336638.1"/>
    </source>
</evidence>
<keyword evidence="1" id="KW-0812">Transmembrane</keyword>
<evidence type="ECO:0000256" key="1">
    <source>
        <dbReference type="SAM" id="Phobius"/>
    </source>
</evidence>
<gene>
    <name evidence="2" type="ORF">H8E29_15355</name>
</gene>